<reference evidence="4 5" key="1">
    <citation type="submission" date="2021-03" db="EMBL/GenBank/DDBJ databases">
        <title>novel species in genus Cellulomonas.</title>
        <authorList>
            <person name="Zhang G."/>
        </authorList>
    </citation>
    <scope>NUCLEOTIDE SEQUENCE [LARGE SCALE GENOMIC DNA]</scope>
    <source>
        <strain evidence="5">zg-ZUI188</strain>
    </source>
</reference>
<dbReference type="InterPro" id="IPR050109">
    <property type="entry name" value="HTH-type_TetR-like_transc_reg"/>
</dbReference>
<dbReference type="InterPro" id="IPR041484">
    <property type="entry name" value="TetR_C_25"/>
</dbReference>
<dbReference type="SUPFAM" id="SSF46689">
    <property type="entry name" value="Homeodomain-like"/>
    <property type="match status" value="1"/>
</dbReference>
<evidence type="ECO:0000313" key="5">
    <source>
        <dbReference type="Proteomes" id="UP000678317"/>
    </source>
</evidence>
<dbReference type="PANTHER" id="PTHR30055:SF235">
    <property type="entry name" value="TRANSCRIPTIONAL REGULATORY PROTEIN"/>
    <property type="match status" value="1"/>
</dbReference>
<dbReference type="Gene3D" id="1.10.357.10">
    <property type="entry name" value="Tetracycline Repressor, domain 2"/>
    <property type="match status" value="1"/>
</dbReference>
<dbReference type="Proteomes" id="UP000678317">
    <property type="component" value="Unassembled WGS sequence"/>
</dbReference>
<evidence type="ECO:0000256" key="2">
    <source>
        <dbReference type="PROSITE-ProRule" id="PRU00335"/>
    </source>
</evidence>
<dbReference type="EMBL" id="JAGFBM010000005">
    <property type="protein sequence ID" value="MBO3085116.1"/>
    <property type="molecule type" value="Genomic_DNA"/>
</dbReference>
<evidence type="ECO:0000256" key="1">
    <source>
        <dbReference type="ARBA" id="ARBA00023125"/>
    </source>
</evidence>
<keyword evidence="5" id="KW-1185">Reference proteome</keyword>
<dbReference type="InterPro" id="IPR009057">
    <property type="entry name" value="Homeodomain-like_sf"/>
</dbReference>
<gene>
    <name evidence="4" type="ORF">J4035_10740</name>
</gene>
<keyword evidence="1 2" id="KW-0238">DNA-binding</keyword>
<organism evidence="4 5">
    <name type="scientific">Cellulomonas fengjieae</name>
    <dbReference type="NCBI Taxonomy" id="2819978"/>
    <lineage>
        <taxon>Bacteria</taxon>
        <taxon>Bacillati</taxon>
        <taxon>Actinomycetota</taxon>
        <taxon>Actinomycetes</taxon>
        <taxon>Micrococcales</taxon>
        <taxon>Cellulomonadaceae</taxon>
        <taxon>Cellulomonas</taxon>
    </lineage>
</organism>
<evidence type="ECO:0000313" key="4">
    <source>
        <dbReference type="EMBL" id="MBO3085116.1"/>
    </source>
</evidence>
<accession>A0ABS3SJJ5</accession>
<feature type="DNA-binding region" description="H-T-H motif" evidence="2">
    <location>
        <begin position="31"/>
        <end position="50"/>
    </location>
</feature>
<protein>
    <submittedName>
        <fullName evidence="4">TetR family transcriptional regulator</fullName>
    </submittedName>
</protein>
<dbReference type="Pfam" id="PF17933">
    <property type="entry name" value="TetR_C_25"/>
    <property type="match status" value="1"/>
</dbReference>
<dbReference type="SUPFAM" id="SSF48498">
    <property type="entry name" value="Tetracyclin repressor-like, C-terminal domain"/>
    <property type="match status" value="1"/>
</dbReference>
<dbReference type="PANTHER" id="PTHR30055">
    <property type="entry name" value="HTH-TYPE TRANSCRIPTIONAL REGULATOR RUTR"/>
    <property type="match status" value="1"/>
</dbReference>
<dbReference type="InterPro" id="IPR036271">
    <property type="entry name" value="Tet_transcr_reg_TetR-rel_C_sf"/>
</dbReference>
<name>A0ABS3SJJ5_9CELL</name>
<dbReference type="PROSITE" id="PS50977">
    <property type="entry name" value="HTH_TETR_2"/>
    <property type="match status" value="1"/>
</dbReference>
<comment type="caution">
    <text evidence="4">The sequence shown here is derived from an EMBL/GenBank/DDBJ whole genome shotgun (WGS) entry which is preliminary data.</text>
</comment>
<dbReference type="InterPro" id="IPR001647">
    <property type="entry name" value="HTH_TetR"/>
</dbReference>
<dbReference type="Pfam" id="PF00440">
    <property type="entry name" value="TetR_N"/>
    <property type="match status" value="1"/>
</dbReference>
<dbReference type="PRINTS" id="PR00455">
    <property type="entry name" value="HTHTETR"/>
</dbReference>
<evidence type="ECO:0000259" key="3">
    <source>
        <dbReference type="PROSITE" id="PS50977"/>
    </source>
</evidence>
<proteinExistence type="predicted"/>
<sequence length="217" mass="23164">MLNMRSDDLTARARIRDAAIARFSKDGFRAPVRAIADDAGVSPALVIHHFGSKDALRAECDEHILTVIREDKAAALTHLSPGETIGLLARVPEYSPLFAYVVRSLLDGGELAAHFVDGMVDDAAAYLEAGEAAGTVRPSADPHGRARQAVAAQVGLIVMAQLDAAAGRGVAPTDAPAEAMEAMFDQQMLAGLELYTHGLFTDSSYLDAYLEYKEKKP</sequence>
<feature type="domain" description="HTH tetR-type" evidence="3">
    <location>
        <begin position="9"/>
        <end position="68"/>
    </location>
</feature>